<accession>A0ABQ9BEH3</accession>
<feature type="non-terminal residue" evidence="1">
    <location>
        <position position="75"/>
    </location>
</feature>
<keyword evidence="2" id="KW-1185">Reference proteome</keyword>
<proteinExistence type="predicted"/>
<sequence length="75" mass="8218">MPGCTLSGLPLRSTGSLIWGQLFAASFSCHSILDGPNPLSSAPCWVWFCQLTFFLSIIPEELLQNCTHRFLQSSG</sequence>
<organism evidence="1 2">
    <name type="scientific">Salix suchowensis</name>
    <dbReference type="NCBI Taxonomy" id="1278906"/>
    <lineage>
        <taxon>Eukaryota</taxon>
        <taxon>Viridiplantae</taxon>
        <taxon>Streptophyta</taxon>
        <taxon>Embryophyta</taxon>
        <taxon>Tracheophyta</taxon>
        <taxon>Spermatophyta</taxon>
        <taxon>Magnoliopsida</taxon>
        <taxon>eudicotyledons</taxon>
        <taxon>Gunneridae</taxon>
        <taxon>Pentapetalae</taxon>
        <taxon>rosids</taxon>
        <taxon>fabids</taxon>
        <taxon>Malpighiales</taxon>
        <taxon>Salicaceae</taxon>
        <taxon>Saliceae</taxon>
        <taxon>Salix</taxon>
    </lineage>
</organism>
<protein>
    <recommendedName>
        <fullName evidence="3">Secreted protein</fullName>
    </recommendedName>
</protein>
<dbReference type="Proteomes" id="UP001141253">
    <property type="component" value="Chromosome 6"/>
</dbReference>
<evidence type="ECO:0000313" key="1">
    <source>
        <dbReference type="EMBL" id="KAJ6381599.1"/>
    </source>
</evidence>
<reference evidence="1" key="1">
    <citation type="submission" date="2022-10" db="EMBL/GenBank/DDBJ databases">
        <authorList>
            <person name="Hyden B.L."/>
            <person name="Feng K."/>
            <person name="Yates T."/>
            <person name="Jawdy S."/>
            <person name="Smart L.B."/>
            <person name="Muchero W."/>
        </authorList>
    </citation>
    <scope>NUCLEOTIDE SEQUENCE</scope>
    <source>
        <tissue evidence="1">Shoot tip</tissue>
    </source>
</reference>
<reference evidence="1" key="2">
    <citation type="journal article" date="2023" name="Int. J. Mol. Sci.">
        <title>De Novo Assembly and Annotation of 11 Diverse Shrub Willow (Salix) Genomes Reveals Novel Gene Organization in Sex-Linked Regions.</title>
        <authorList>
            <person name="Hyden B."/>
            <person name="Feng K."/>
            <person name="Yates T.B."/>
            <person name="Jawdy S."/>
            <person name="Cereghino C."/>
            <person name="Smart L.B."/>
            <person name="Muchero W."/>
        </authorList>
    </citation>
    <scope>NUCLEOTIDE SEQUENCE</scope>
    <source>
        <tissue evidence="1">Shoot tip</tissue>
    </source>
</reference>
<comment type="caution">
    <text evidence="1">The sequence shown here is derived from an EMBL/GenBank/DDBJ whole genome shotgun (WGS) entry which is preliminary data.</text>
</comment>
<gene>
    <name evidence="1" type="ORF">OIU77_030306</name>
</gene>
<name>A0ABQ9BEH3_9ROSI</name>
<evidence type="ECO:0000313" key="2">
    <source>
        <dbReference type="Proteomes" id="UP001141253"/>
    </source>
</evidence>
<dbReference type="EMBL" id="JAPFFI010000009">
    <property type="protein sequence ID" value="KAJ6381599.1"/>
    <property type="molecule type" value="Genomic_DNA"/>
</dbReference>
<evidence type="ECO:0008006" key="3">
    <source>
        <dbReference type="Google" id="ProtNLM"/>
    </source>
</evidence>